<evidence type="ECO:0000313" key="6">
    <source>
        <dbReference type="EMBL" id="CAK0877511.1"/>
    </source>
</evidence>
<dbReference type="InterPro" id="IPR050360">
    <property type="entry name" value="MFS_Sugar_Transporters"/>
</dbReference>
<dbReference type="Pfam" id="PF00083">
    <property type="entry name" value="Sugar_tr"/>
    <property type="match status" value="1"/>
</dbReference>
<keyword evidence="7" id="KW-1185">Reference proteome</keyword>
<gene>
    <name evidence="6" type="ORF">PCOR1329_LOCUS61553</name>
</gene>
<feature type="transmembrane region" description="Helical" evidence="5">
    <location>
        <begin position="45"/>
        <end position="63"/>
    </location>
</feature>
<keyword evidence="3 5" id="KW-1133">Transmembrane helix</keyword>
<dbReference type="Proteomes" id="UP001189429">
    <property type="component" value="Unassembled WGS sequence"/>
</dbReference>
<dbReference type="InterPro" id="IPR036259">
    <property type="entry name" value="MFS_trans_sf"/>
</dbReference>
<dbReference type="Gene3D" id="1.20.1250.20">
    <property type="entry name" value="MFS general substrate transporter like domains"/>
    <property type="match status" value="1"/>
</dbReference>
<dbReference type="EMBL" id="CAUYUJ010017746">
    <property type="protein sequence ID" value="CAK0877511.1"/>
    <property type="molecule type" value="Genomic_DNA"/>
</dbReference>
<evidence type="ECO:0000256" key="5">
    <source>
        <dbReference type="SAM" id="Phobius"/>
    </source>
</evidence>
<evidence type="ECO:0000256" key="1">
    <source>
        <dbReference type="ARBA" id="ARBA00004141"/>
    </source>
</evidence>
<protein>
    <recommendedName>
        <fullName evidence="8">Major facilitator superfamily (MFS) profile domain-containing protein</fullName>
    </recommendedName>
</protein>
<dbReference type="PANTHER" id="PTHR48022:SF2">
    <property type="entry name" value="PLASTIDIC GLUCOSE TRANSPORTER 4"/>
    <property type="match status" value="1"/>
</dbReference>
<comment type="subcellular location">
    <subcellularLocation>
        <location evidence="1">Membrane</location>
        <topology evidence="1">Multi-pass membrane protein</topology>
    </subcellularLocation>
</comment>
<reference evidence="6" key="1">
    <citation type="submission" date="2023-10" db="EMBL/GenBank/DDBJ databases">
        <authorList>
            <person name="Chen Y."/>
            <person name="Shah S."/>
            <person name="Dougan E. K."/>
            <person name="Thang M."/>
            <person name="Chan C."/>
        </authorList>
    </citation>
    <scope>NUCLEOTIDE SEQUENCE [LARGE SCALE GENOMIC DNA]</scope>
</reference>
<organism evidence="6 7">
    <name type="scientific">Prorocentrum cordatum</name>
    <dbReference type="NCBI Taxonomy" id="2364126"/>
    <lineage>
        <taxon>Eukaryota</taxon>
        <taxon>Sar</taxon>
        <taxon>Alveolata</taxon>
        <taxon>Dinophyceae</taxon>
        <taxon>Prorocentrales</taxon>
        <taxon>Prorocentraceae</taxon>
        <taxon>Prorocentrum</taxon>
    </lineage>
</organism>
<dbReference type="InterPro" id="IPR005828">
    <property type="entry name" value="MFS_sugar_transport-like"/>
</dbReference>
<proteinExistence type="predicted"/>
<keyword evidence="4 5" id="KW-0472">Membrane</keyword>
<evidence type="ECO:0000256" key="4">
    <source>
        <dbReference type="ARBA" id="ARBA00023136"/>
    </source>
</evidence>
<sequence>MPSCTSARPRLGVAENDFKVGIDVIKLVATFSALHLVDRCGRLTLLVWGASGMALACGAVGLVGRQLALAEDGEAGGFALRAAMASAVLFFAASFAYGWGSVTWVYCAEIFPEAQSVGRPADSAEQVFC</sequence>
<dbReference type="PANTHER" id="PTHR48022">
    <property type="entry name" value="PLASTIDIC GLUCOSE TRANSPORTER 4"/>
    <property type="match status" value="1"/>
</dbReference>
<accession>A0ABN9VYM1</accession>
<keyword evidence="2 5" id="KW-0812">Transmembrane</keyword>
<evidence type="ECO:0008006" key="8">
    <source>
        <dbReference type="Google" id="ProtNLM"/>
    </source>
</evidence>
<dbReference type="SUPFAM" id="SSF103473">
    <property type="entry name" value="MFS general substrate transporter"/>
    <property type="match status" value="1"/>
</dbReference>
<evidence type="ECO:0000256" key="2">
    <source>
        <dbReference type="ARBA" id="ARBA00022692"/>
    </source>
</evidence>
<comment type="caution">
    <text evidence="6">The sequence shown here is derived from an EMBL/GenBank/DDBJ whole genome shotgun (WGS) entry which is preliminary data.</text>
</comment>
<evidence type="ECO:0000256" key="3">
    <source>
        <dbReference type="ARBA" id="ARBA00022989"/>
    </source>
</evidence>
<name>A0ABN9VYM1_9DINO</name>
<feature type="transmembrane region" description="Helical" evidence="5">
    <location>
        <begin position="75"/>
        <end position="97"/>
    </location>
</feature>
<evidence type="ECO:0000313" key="7">
    <source>
        <dbReference type="Proteomes" id="UP001189429"/>
    </source>
</evidence>